<dbReference type="STRING" id="1449351.RISW2_21665"/>
<dbReference type="SUPFAM" id="SSF52141">
    <property type="entry name" value="Uracil-DNA glycosylase-like"/>
    <property type="match status" value="1"/>
</dbReference>
<evidence type="ECO:0000256" key="8">
    <source>
        <dbReference type="ARBA" id="ARBA00023204"/>
    </source>
</evidence>
<comment type="similarity">
    <text evidence="3 9 11">Belongs to the uracil-DNA glycosylase (UDG) superfamily. UNG family.</text>
</comment>
<protein>
    <recommendedName>
        <fullName evidence="5 9">Uracil-DNA glycosylase</fullName>
        <shortName evidence="9">UDG</shortName>
        <ecNumber evidence="4 9">3.2.2.27</ecNumber>
    </recommendedName>
</protein>
<dbReference type="InterPro" id="IPR005122">
    <property type="entry name" value="Uracil-DNA_glycosylase-like"/>
</dbReference>
<comment type="subcellular location">
    <subcellularLocation>
        <location evidence="9">Cytoplasm</location>
    </subcellularLocation>
</comment>
<evidence type="ECO:0000256" key="6">
    <source>
        <dbReference type="ARBA" id="ARBA00022763"/>
    </source>
</evidence>
<dbReference type="AlphaFoldDB" id="X7F3G0"/>
<evidence type="ECO:0000256" key="3">
    <source>
        <dbReference type="ARBA" id="ARBA00008184"/>
    </source>
</evidence>
<dbReference type="Proteomes" id="UP000023430">
    <property type="component" value="Unassembled WGS sequence"/>
</dbReference>
<gene>
    <name evidence="9" type="primary">ung</name>
    <name evidence="13" type="ORF">RISW2_21665</name>
</gene>
<keyword evidence="14" id="KW-1185">Reference proteome</keyword>
<keyword evidence="9" id="KW-0963">Cytoplasm</keyword>
<dbReference type="NCBIfam" id="NF003592">
    <property type="entry name" value="PRK05254.1-5"/>
    <property type="match status" value="1"/>
</dbReference>
<reference evidence="13 14" key="1">
    <citation type="submission" date="2014-01" db="EMBL/GenBank/DDBJ databases">
        <title>Roseivivax isoporae LMG 25204 Genome Sequencing.</title>
        <authorList>
            <person name="Lai Q."/>
            <person name="Li G."/>
            <person name="Shao Z."/>
        </authorList>
    </citation>
    <scope>NUCLEOTIDE SEQUENCE [LARGE SCALE GENOMIC DNA]</scope>
    <source>
        <strain evidence="13 14">LMG 25204</strain>
    </source>
</reference>
<dbReference type="PANTHER" id="PTHR11264:SF0">
    <property type="entry name" value="URACIL-DNA GLYCOSYLASE"/>
    <property type="match status" value="1"/>
</dbReference>
<organism evidence="13 14">
    <name type="scientific">Roseivivax isoporae LMG 25204</name>
    <dbReference type="NCBI Taxonomy" id="1449351"/>
    <lineage>
        <taxon>Bacteria</taxon>
        <taxon>Pseudomonadati</taxon>
        <taxon>Pseudomonadota</taxon>
        <taxon>Alphaproteobacteria</taxon>
        <taxon>Rhodobacterales</taxon>
        <taxon>Roseobacteraceae</taxon>
        <taxon>Roseivivax</taxon>
    </lineage>
</organism>
<comment type="function">
    <text evidence="2 9 11">Excises uracil residues from the DNA which can arise as a result of misincorporation of dUMP residues by DNA polymerase or due to deamination of cytosine.</text>
</comment>
<dbReference type="Gene3D" id="3.40.470.10">
    <property type="entry name" value="Uracil-DNA glycosylase-like domain"/>
    <property type="match status" value="1"/>
</dbReference>
<dbReference type="SMART" id="SM00987">
    <property type="entry name" value="UreE_C"/>
    <property type="match status" value="1"/>
</dbReference>
<evidence type="ECO:0000256" key="9">
    <source>
        <dbReference type="HAMAP-Rule" id="MF_00148"/>
    </source>
</evidence>
<evidence type="ECO:0000256" key="11">
    <source>
        <dbReference type="RuleBase" id="RU003780"/>
    </source>
</evidence>
<dbReference type="PATRIC" id="fig|1449351.3.peg.4470"/>
<feature type="domain" description="Uracil-DNA glycosylase-like" evidence="12">
    <location>
        <begin position="45"/>
        <end position="203"/>
    </location>
</feature>
<keyword evidence="8 9" id="KW-0234">DNA repair</keyword>
<dbReference type="InterPro" id="IPR002043">
    <property type="entry name" value="UDG_fam1"/>
</dbReference>
<dbReference type="NCBIfam" id="NF003588">
    <property type="entry name" value="PRK05254.1-1"/>
    <property type="match status" value="1"/>
</dbReference>
<proteinExistence type="inferred from homology"/>
<name>X7F3G0_9RHOB</name>
<evidence type="ECO:0000313" key="13">
    <source>
        <dbReference type="EMBL" id="ETX26626.1"/>
    </source>
</evidence>
<keyword evidence="7 9" id="KW-0378">Hydrolase</keyword>
<dbReference type="CDD" id="cd10027">
    <property type="entry name" value="UDG-F1-like"/>
    <property type="match status" value="1"/>
</dbReference>
<dbReference type="InterPro" id="IPR018085">
    <property type="entry name" value="Ura-DNA_Glyclase_AS"/>
</dbReference>
<dbReference type="InterPro" id="IPR036895">
    <property type="entry name" value="Uracil-DNA_glycosylase-like_sf"/>
</dbReference>
<comment type="catalytic activity">
    <reaction evidence="1 9 11">
        <text>Hydrolyzes single-stranded DNA or mismatched double-stranded DNA and polynucleotides, releasing free uracil.</text>
        <dbReference type="EC" id="3.2.2.27"/>
    </reaction>
</comment>
<keyword evidence="6 9" id="KW-0227">DNA damage</keyword>
<dbReference type="EMBL" id="JAME01000072">
    <property type="protein sequence ID" value="ETX26626.1"/>
    <property type="molecule type" value="Genomic_DNA"/>
</dbReference>
<evidence type="ECO:0000256" key="1">
    <source>
        <dbReference type="ARBA" id="ARBA00001400"/>
    </source>
</evidence>
<dbReference type="Pfam" id="PF03167">
    <property type="entry name" value="UDG"/>
    <property type="match status" value="1"/>
</dbReference>
<dbReference type="HAMAP" id="MF_00148">
    <property type="entry name" value="UDG"/>
    <property type="match status" value="1"/>
</dbReference>
<evidence type="ECO:0000256" key="4">
    <source>
        <dbReference type="ARBA" id="ARBA00012030"/>
    </source>
</evidence>
<dbReference type="GO" id="GO:0004844">
    <property type="term" value="F:uracil DNA N-glycosylase activity"/>
    <property type="evidence" value="ECO:0007669"/>
    <property type="project" value="UniProtKB-UniRule"/>
</dbReference>
<evidence type="ECO:0000256" key="7">
    <source>
        <dbReference type="ARBA" id="ARBA00022801"/>
    </source>
</evidence>
<evidence type="ECO:0000313" key="14">
    <source>
        <dbReference type="Proteomes" id="UP000023430"/>
    </source>
</evidence>
<evidence type="ECO:0000256" key="2">
    <source>
        <dbReference type="ARBA" id="ARBA00002631"/>
    </source>
</evidence>
<sequence>MRLSPPQAWAHLPFFARDLPAIAARLAAETRPVLPPEHQVFAALEAVAPEEVRVLILGQDPYPTPGHAHGHAFSVAPHVRPLPRSLSNIFKEMQADLGASPEDGDLRHWADQGVLLLNTALTVPAGDAGGHARLGWARLAQEVIGELSLSPRAFVLWGGHAQRFRPFINGAGHLILESAHPSPLSARRGFFGSRPFSRVNDWLKARGETEISWMRT</sequence>
<dbReference type="PANTHER" id="PTHR11264">
    <property type="entry name" value="URACIL-DNA GLYCOSYLASE"/>
    <property type="match status" value="1"/>
</dbReference>
<evidence type="ECO:0000259" key="12">
    <source>
        <dbReference type="SMART" id="SM00986"/>
    </source>
</evidence>
<dbReference type="EC" id="3.2.2.27" evidence="4 9"/>
<dbReference type="NCBIfam" id="TIGR00628">
    <property type="entry name" value="ung"/>
    <property type="match status" value="1"/>
</dbReference>
<feature type="active site" description="Proton acceptor" evidence="9 10">
    <location>
        <position position="60"/>
    </location>
</feature>
<dbReference type="eggNOG" id="COG0692">
    <property type="taxonomic scope" value="Bacteria"/>
</dbReference>
<dbReference type="GO" id="GO:0097510">
    <property type="term" value="P:base-excision repair, AP site formation via deaminated base removal"/>
    <property type="evidence" value="ECO:0007669"/>
    <property type="project" value="TreeGrafter"/>
</dbReference>
<evidence type="ECO:0000256" key="10">
    <source>
        <dbReference type="PROSITE-ProRule" id="PRU10072"/>
    </source>
</evidence>
<dbReference type="GO" id="GO:0005737">
    <property type="term" value="C:cytoplasm"/>
    <property type="evidence" value="ECO:0007669"/>
    <property type="project" value="UniProtKB-SubCell"/>
</dbReference>
<accession>X7F3G0</accession>
<dbReference type="SMART" id="SM00986">
    <property type="entry name" value="UDG"/>
    <property type="match status" value="1"/>
</dbReference>
<evidence type="ECO:0000256" key="5">
    <source>
        <dbReference type="ARBA" id="ARBA00018429"/>
    </source>
</evidence>
<dbReference type="PROSITE" id="PS00130">
    <property type="entry name" value="U_DNA_GLYCOSYLASE"/>
    <property type="match status" value="1"/>
</dbReference>
<comment type="caution">
    <text evidence="13">The sequence shown here is derived from an EMBL/GenBank/DDBJ whole genome shotgun (WGS) entry which is preliminary data.</text>
</comment>